<dbReference type="InterPro" id="IPR051741">
    <property type="entry name" value="PAR6_homolog"/>
</dbReference>
<keyword evidence="9" id="KW-0965">Cell junction</keyword>
<dbReference type="Gene3D" id="3.10.20.90">
    <property type="entry name" value="Phosphatidylinositol 3-kinase Catalytic Subunit, Chain A, domain 1"/>
    <property type="match status" value="1"/>
</dbReference>
<evidence type="ECO:0000256" key="12">
    <source>
        <dbReference type="SAM" id="MobiDB-lite"/>
    </source>
</evidence>
<evidence type="ECO:0000256" key="5">
    <source>
        <dbReference type="ARBA" id="ARBA00022427"/>
    </source>
</evidence>
<dbReference type="SUPFAM" id="SSF54277">
    <property type="entry name" value="CAD &amp; PB1 domains"/>
    <property type="match status" value="1"/>
</dbReference>
<organism evidence="16">
    <name type="scientific">Thrips palmi</name>
    <name type="common">Melon thrips</name>
    <dbReference type="NCBI Taxonomy" id="161013"/>
    <lineage>
        <taxon>Eukaryota</taxon>
        <taxon>Metazoa</taxon>
        <taxon>Ecdysozoa</taxon>
        <taxon>Arthropoda</taxon>
        <taxon>Hexapoda</taxon>
        <taxon>Insecta</taxon>
        <taxon>Pterygota</taxon>
        <taxon>Neoptera</taxon>
        <taxon>Paraneoptera</taxon>
        <taxon>Thysanoptera</taxon>
        <taxon>Terebrantia</taxon>
        <taxon>Thripoidea</taxon>
        <taxon>Thripidae</taxon>
        <taxon>Thrips</taxon>
    </lineage>
</organism>
<evidence type="ECO:0000256" key="3">
    <source>
        <dbReference type="ARBA" id="ARBA00004496"/>
    </source>
</evidence>
<keyword evidence="7" id="KW-0963">Cytoplasm</keyword>
<dbReference type="GO" id="GO:0005737">
    <property type="term" value="C:cytoplasm"/>
    <property type="evidence" value="ECO:0007669"/>
    <property type="project" value="UniProtKB-SubCell"/>
</dbReference>
<dbReference type="PANTHER" id="PTHR14102">
    <property type="entry name" value="PAR-6-RELATED"/>
    <property type="match status" value="1"/>
</dbReference>
<dbReference type="RefSeq" id="XP_034248009.1">
    <property type="nucleotide sequence ID" value="XM_034392118.1"/>
</dbReference>
<dbReference type="KEGG" id="tpal:117649396"/>
<name>A0A6P8ZS26_THRPL</name>
<evidence type="ECO:0000256" key="6">
    <source>
        <dbReference type="ARBA" id="ARBA00022475"/>
    </source>
</evidence>
<comment type="subcellular location">
    <subcellularLocation>
        <location evidence="2">Cell junction</location>
        <location evidence="2">Tight junction</location>
    </subcellularLocation>
    <subcellularLocation>
        <location evidence="1">Cell membrane</location>
    </subcellularLocation>
    <subcellularLocation>
        <location evidence="3">Cytoplasm</location>
    </subcellularLocation>
</comment>
<dbReference type="FunFam" id="2.30.42.10:FF:000030">
    <property type="entry name" value="Partitioning defective 6 homolog beta"/>
    <property type="match status" value="1"/>
</dbReference>
<dbReference type="GO" id="GO:0005886">
    <property type="term" value="C:plasma membrane"/>
    <property type="evidence" value="ECO:0007669"/>
    <property type="project" value="UniProtKB-SubCell"/>
</dbReference>
<evidence type="ECO:0000256" key="4">
    <source>
        <dbReference type="ARBA" id="ARBA00008625"/>
    </source>
</evidence>
<evidence type="ECO:0000313" key="15">
    <source>
        <dbReference type="Proteomes" id="UP000515158"/>
    </source>
</evidence>
<dbReference type="InterPro" id="IPR053793">
    <property type="entry name" value="PB1-like"/>
</dbReference>
<evidence type="ECO:0000259" key="14">
    <source>
        <dbReference type="PROSITE" id="PS51745"/>
    </source>
</evidence>
<dbReference type="FunFam" id="3.10.20.90:FF:000031">
    <property type="entry name" value="Partitioning defective 6 homolog alpha"/>
    <property type="match status" value="1"/>
</dbReference>
<feature type="compositionally biased region" description="Polar residues" evidence="12">
    <location>
        <begin position="263"/>
        <end position="287"/>
    </location>
</feature>
<dbReference type="InterPro" id="IPR034868">
    <property type="entry name" value="PB1_Par6"/>
</dbReference>
<proteinExistence type="inferred from homology"/>
<evidence type="ECO:0000256" key="1">
    <source>
        <dbReference type="ARBA" id="ARBA00004236"/>
    </source>
</evidence>
<evidence type="ECO:0000256" key="8">
    <source>
        <dbReference type="ARBA" id="ARBA00022618"/>
    </source>
</evidence>
<keyword evidence="6" id="KW-1003">Cell membrane</keyword>
<dbReference type="SMART" id="SM00228">
    <property type="entry name" value="PDZ"/>
    <property type="match status" value="1"/>
</dbReference>
<keyword evidence="10" id="KW-0472">Membrane</keyword>
<comment type="similarity">
    <text evidence="4">Belongs to the PAR6 family.</text>
</comment>
<dbReference type="FunCoup" id="A0A6P8ZS26">
    <property type="interactions" value="412"/>
</dbReference>
<dbReference type="Gene3D" id="2.30.42.10">
    <property type="match status" value="1"/>
</dbReference>
<dbReference type="Proteomes" id="UP000515158">
    <property type="component" value="Unplaced"/>
</dbReference>
<keyword evidence="8" id="KW-0132">Cell division</keyword>
<keyword evidence="11" id="KW-0131">Cell cycle</keyword>
<dbReference type="SUPFAM" id="SSF50156">
    <property type="entry name" value="PDZ domain-like"/>
    <property type="match status" value="1"/>
</dbReference>
<dbReference type="SMART" id="SM00666">
    <property type="entry name" value="PB1"/>
    <property type="match status" value="1"/>
</dbReference>
<dbReference type="InterPro" id="IPR001478">
    <property type="entry name" value="PDZ"/>
</dbReference>
<dbReference type="AlphaFoldDB" id="A0A6P8ZS26"/>
<evidence type="ECO:0000256" key="7">
    <source>
        <dbReference type="ARBA" id="ARBA00022490"/>
    </source>
</evidence>
<evidence type="ECO:0000256" key="2">
    <source>
        <dbReference type="ARBA" id="ARBA00004435"/>
    </source>
</evidence>
<dbReference type="InterPro" id="IPR036034">
    <property type="entry name" value="PDZ_sf"/>
</dbReference>
<keyword evidence="15" id="KW-1185">Reference proteome</keyword>
<dbReference type="GeneID" id="117649396"/>
<gene>
    <name evidence="16" type="primary">LOC117649396</name>
</gene>
<dbReference type="GO" id="GO:0051301">
    <property type="term" value="P:cell division"/>
    <property type="evidence" value="ECO:0007669"/>
    <property type="project" value="UniProtKB-KW"/>
</dbReference>
<dbReference type="PROSITE" id="PS51745">
    <property type="entry name" value="PB1"/>
    <property type="match status" value="1"/>
</dbReference>
<sequence>MSRISKSSVAKVDSTQVEVKSKFDAEFRRFSISKDEASRYEDFKNLVEKLHRLTDVPFLISYTDPRDGDLLPINNDDNLGRALMNARPLLRVIIQRKGESIEELNGYGTFRPRNLISSILGGTPGKSSKTYIPISNPHDFRQVSAIIDVDLVPETCRRVKLIKYGSDRPLGFYIRDGTSVRVTSAGLEKVPSIFISRLVPGGLAESTGLLAVNDEVLEVNGIEVTGKTLDQVTDMMLANSSNLIITVKPANQRSLAAPRRGSFSRNSQLSSGSHQSTQSALSAATTGSDEDRFDQDEIVDFTGVALDDSSSTANVPAVSNTSVTTINTTMNTTMNTTVTTIGSNKEEAVLHL</sequence>
<accession>A0A6P8ZS26</accession>
<reference evidence="16" key="1">
    <citation type="submission" date="2025-08" db="UniProtKB">
        <authorList>
            <consortium name="RefSeq"/>
        </authorList>
    </citation>
    <scope>IDENTIFICATION</scope>
    <source>
        <tissue evidence="16">Total insect</tissue>
    </source>
</reference>
<feature type="domain" description="PB1" evidence="14">
    <location>
        <begin position="16"/>
        <end position="97"/>
    </location>
</feature>
<dbReference type="Pfam" id="PF00595">
    <property type="entry name" value="PDZ"/>
    <property type="match status" value="1"/>
</dbReference>
<dbReference type="PROSITE" id="PS50890">
    <property type="entry name" value="PUA"/>
    <property type="match status" value="1"/>
</dbReference>
<feature type="region of interest" description="Disordered" evidence="12">
    <location>
        <begin position="255"/>
        <end position="292"/>
    </location>
</feature>
<dbReference type="PROSITE" id="PS50106">
    <property type="entry name" value="PDZ"/>
    <property type="match status" value="1"/>
</dbReference>
<feature type="domain" description="PDZ" evidence="13">
    <location>
        <begin position="158"/>
        <end position="251"/>
    </location>
</feature>
<dbReference type="Pfam" id="PF00564">
    <property type="entry name" value="PB1"/>
    <property type="match status" value="1"/>
</dbReference>
<evidence type="ECO:0000256" key="9">
    <source>
        <dbReference type="ARBA" id="ARBA00022949"/>
    </source>
</evidence>
<evidence type="ECO:0000259" key="13">
    <source>
        <dbReference type="PROSITE" id="PS50106"/>
    </source>
</evidence>
<dbReference type="InterPro" id="IPR000270">
    <property type="entry name" value="PB1_dom"/>
</dbReference>
<dbReference type="CDD" id="cd06403">
    <property type="entry name" value="PB1_Par6"/>
    <property type="match status" value="1"/>
</dbReference>
<dbReference type="GO" id="GO:0005923">
    <property type="term" value="C:bicellular tight junction"/>
    <property type="evidence" value="ECO:0007669"/>
    <property type="project" value="UniProtKB-SubCell"/>
</dbReference>
<dbReference type="InParanoid" id="A0A6P8ZS26"/>
<dbReference type="CDD" id="cd06718">
    <property type="entry name" value="PDZ_Par6-like"/>
    <property type="match status" value="1"/>
</dbReference>
<evidence type="ECO:0000256" key="10">
    <source>
        <dbReference type="ARBA" id="ARBA00023136"/>
    </source>
</evidence>
<dbReference type="OrthoDB" id="5868434at2759"/>
<dbReference type="GO" id="GO:0007098">
    <property type="term" value="P:centrosome cycle"/>
    <property type="evidence" value="ECO:0007669"/>
    <property type="project" value="TreeGrafter"/>
</dbReference>
<protein>
    <submittedName>
        <fullName evidence="16">Partitioning defective protein 6 isoform X1</fullName>
    </submittedName>
</protein>
<dbReference type="PANTHER" id="PTHR14102:SF11">
    <property type="entry name" value="LD29223P"/>
    <property type="match status" value="1"/>
</dbReference>
<dbReference type="CTD" id="32752"/>
<evidence type="ECO:0000313" key="16">
    <source>
        <dbReference type="RefSeq" id="XP_034248009.1"/>
    </source>
</evidence>
<keyword evidence="5" id="KW-0796">Tight junction</keyword>
<evidence type="ECO:0000256" key="11">
    <source>
        <dbReference type="ARBA" id="ARBA00023306"/>
    </source>
</evidence>